<dbReference type="InterPro" id="IPR005331">
    <property type="entry name" value="Sulfotransferase"/>
</dbReference>
<dbReference type="InterPro" id="IPR027417">
    <property type="entry name" value="P-loop_NTPase"/>
</dbReference>
<dbReference type="EMBL" id="JBHMEC010000017">
    <property type="protein sequence ID" value="MFB9150294.1"/>
    <property type="molecule type" value="Genomic_DNA"/>
</dbReference>
<accession>A0ABV5I1W0</accession>
<reference evidence="1 2" key="1">
    <citation type="submission" date="2024-09" db="EMBL/GenBank/DDBJ databases">
        <authorList>
            <person name="Sun Q."/>
            <person name="Mori K."/>
        </authorList>
    </citation>
    <scope>NUCLEOTIDE SEQUENCE [LARGE SCALE GENOMIC DNA]</scope>
    <source>
        <strain evidence="1 2">CECT 9424</strain>
    </source>
</reference>
<gene>
    <name evidence="1" type="ORF">ACFFU4_11100</name>
</gene>
<protein>
    <submittedName>
        <fullName evidence="1">Sulfotransferase family 2 domain-containing protein</fullName>
    </submittedName>
</protein>
<dbReference type="SUPFAM" id="SSF52540">
    <property type="entry name" value="P-loop containing nucleoside triphosphate hydrolases"/>
    <property type="match status" value="1"/>
</dbReference>
<name>A0ABV5I1W0_9RHOB</name>
<proteinExistence type="predicted"/>
<comment type="caution">
    <text evidence="1">The sequence shown here is derived from an EMBL/GenBank/DDBJ whole genome shotgun (WGS) entry which is preliminary data.</text>
</comment>
<keyword evidence="2" id="KW-1185">Reference proteome</keyword>
<dbReference type="RefSeq" id="WP_377069836.1">
    <property type="nucleotide sequence ID" value="NZ_JBHMEC010000017.1"/>
</dbReference>
<dbReference type="Gene3D" id="3.40.50.300">
    <property type="entry name" value="P-loop containing nucleotide triphosphate hydrolases"/>
    <property type="match status" value="1"/>
</dbReference>
<sequence>MLKRYLKRKVTEDGVNSLANAVYGMMRPAPAHRLFSKSPDMVFIWIPKTAGSSVFSFLNAGLGMRKLKTVNHAMSFRNRGSVTFDHIHYLSLLKSGIVSGDYHDRAFKFSFVRNPYARVASLYNYSTRRELLDGEGFDRFLDRVFLRPPVGMYNRAGLSQTNPQTDWLMGEAGDLLADRIFRVEALDEFSRYFQDTYDLTFDASERHNASTPVITVDDILGDAERTEKVNAIYARDFDLLGYEKVVPQ</sequence>
<evidence type="ECO:0000313" key="1">
    <source>
        <dbReference type="EMBL" id="MFB9150294.1"/>
    </source>
</evidence>
<evidence type="ECO:0000313" key="2">
    <source>
        <dbReference type="Proteomes" id="UP001589670"/>
    </source>
</evidence>
<dbReference type="Pfam" id="PF03567">
    <property type="entry name" value="Sulfotransfer_2"/>
    <property type="match status" value="1"/>
</dbReference>
<dbReference type="Proteomes" id="UP001589670">
    <property type="component" value="Unassembled WGS sequence"/>
</dbReference>
<organism evidence="1 2">
    <name type="scientific">Roseovarius ramblicola</name>
    <dbReference type="NCBI Taxonomy" id="2022336"/>
    <lineage>
        <taxon>Bacteria</taxon>
        <taxon>Pseudomonadati</taxon>
        <taxon>Pseudomonadota</taxon>
        <taxon>Alphaproteobacteria</taxon>
        <taxon>Rhodobacterales</taxon>
        <taxon>Roseobacteraceae</taxon>
        <taxon>Roseovarius</taxon>
    </lineage>
</organism>